<dbReference type="GO" id="GO:0017150">
    <property type="term" value="F:tRNA dihydrouridine synthase activity"/>
    <property type="evidence" value="ECO:0007669"/>
    <property type="project" value="InterPro"/>
</dbReference>
<dbReference type="GO" id="GO:0004402">
    <property type="term" value="F:histone acetyltransferase activity"/>
    <property type="evidence" value="ECO:0000318"/>
    <property type="project" value="GO_Central"/>
</dbReference>
<dbReference type="InterPro" id="IPR019787">
    <property type="entry name" value="Znf_PHD-finger"/>
</dbReference>
<dbReference type="EnsemblPlants" id="Solyc01g087385.1.1">
    <property type="protein sequence ID" value="Solyc01g087385.1.1"/>
    <property type="gene ID" value="Solyc01g087385.1"/>
</dbReference>
<dbReference type="GO" id="GO:0005634">
    <property type="term" value="C:nucleus"/>
    <property type="evidence" value="ECO:0000318"/>
    <property type="project" value="GO_Central"/>
</dbReference>
<dbReference type="InterPro" id="IPR013083">
    <property type="entry name" value="Znf_RING/FYVE/PHD"/>
</dbReference>
<dbReference type="GO" id="GO:0008270">
    <property type="term" value="F:zinc ion binding"/>
    <property type="evidence" value="ECO:0007669"/>
    <property type="project" value="UniProtKB-KW"/>
</dbReference>
<dbReference type="AlphaFoldDB" id="A0A3Q7F2S8"/>
<dbReference type="GO" id="GO:0000785">
    <property type="term" value="C:chromatin"/>
    <property type="evidence" value="ECO:0000318"/>
    <property type="project" value="GO_Central"/>
</dbReference>
<evidence type="ECO:0000256" key="4">
    <source>
        <dbReference type="ARBA" id="ARBA00022833"/>
    </source>
</evidence>
<dbReference type="SUPFAM" id="SSF57903">
    <property type="entry name" value="FYVE/PHD zinc finger"/>
    <property type="match status" value="1"/>
</dbReference>
<dbReference type="GO" id="GO:0003682">
    <property type="term" value="F:chromatin binding"/>
    <property type="evidence" value="ECO:0000318"/>
    <property type="project" value="GO_Central"/>
</dbReference>
<dbReference type="InterPro" id="IPR004653">
    <property type="entry name" value="DusA"/>
</dbReference>
<name>A0A3Q7F2S8_SOLLC</name>
<dbReference type="GO" id="GO:0003712">
    <property type="term" value="F:transcription coregulator activity"/>
    <property type="evidence" value="ECO:0000318"/>
    <property type="project" value="GO_Central"/>
</dbReference>
<sequence>MMSCNCCGKKYHLSCLKTWGQHRDLFHWSSWTCPSSGFVRAVKQLEIQTSSCFEKGVMQLITVTVCSLHSRKLAVGLICAPNIQSVRLRASWYLGYTCCDACGRLFVKGNYCQVCLKVYRDSDTTPMVCCDICERWVHTQCDDIRWLQVFIGSVNYLFWFIKEQPTLDFEGRRNQRDIVFCYSQEPVADCHQTSFMEVHARHCVLIMKTPLYFSNGAEHYSPPWFSVAPMMKWTDNQYRTLACLILRKTWLYPEMLADETTVYQSGNLFVAEAMCIIAANTNVLVSFKCRIGINEHVHTVNYVHKRAACAGL</sequence>
<evidence type="ECO:0000256" key="2">
    <source>
        <dbReference type="ARBA" id="ARBA00022723"/>
    </source>
</evidence>
<dbReference type="Gene3D" id="3.30.40.10">
    <property type="entry name" value="Zinc/RING finger domain, C3HC4 (zinc finger)"/>
    <property type="match status" value="1"/>
</dbReference>
<evidence type="ECO:0000256" key="3">
    <source>
        <dbReference type="ARBA" id="ARBA00022771"/>
    </source>
</evidence>
<organism evidence="8">
    <name type="scientific">Solanum lycopersicum</name>
    <name type="common">Tomato</name>
    <name type="synonym">Lycopersicon esculentum</name>
    <dbReference type="NCBI Taxonomy" id="4081"/>
    <lineage>
        <taxon>Eukaryota</taxon>
        <taxon>Viridiplantae</taxon>
        <taxon>Streptophyta</taxon>
        <taxon>Embryophyta</taxon>
        <taxon>Tracheophyta</taxon>
        <taxon>Spermatophyta</taxon>
        <taxon>Magnoliopsida</taxon>
        <taxon>eudicotyledons</taxon>
        <taxon>Gunneridae</taxon>
        <taxon>Pentapetalae</taxon>
        <taxon>asterids</taxon>
        <taxon>lamiids</taxon>
        <taxon>Solanales</taxon>
        <taxon>Solanaceae</taxon>
        <taxon>Solanoideae</taxon>
        <taxon>Solaneae</taxon>
        <taxon>Solanum</taxon>
        <taxon>Solanum subgen. Lycopersicon</taxon>
    </lineage>
</organism>
<dbReference type="Proteomes" id="UP000004994">
    <property type="component" value="Chromosome 1"/>
</dbReference>
<dbReference type="InterPro" id="IPR011011">
    <property type="entry name" value="Znf_FYVE_PHD"/>
</dbReference>
<dbReference type="STRING" id="4081.A0A3Q7F2S8"/>
<evidence type="ECO:0000259" key="7">
    <source>
        <dbReference type="Pfam" id="PF00628"/>
    </source>
</evidence>
<keyword evidence="6" id="KW-0694">RNA-binding</keyword>
<reference evidence="8" key="1">
    <citation type="journal article" date="2012" name="Nature">
        <title>The tomato genome sequence provides insights into fleshy fruit evolution.</title>
        <authorList>
            <consortium name="Tomato Genome Consortium"/>
        </authorList>
    </citation>
    <scope>NUCLEOTIDE SEQUENCE [LARGE SCALE GENOMIC DNA]</scope>
    <source>
        <strain evidence="8">cv. Heinz 1706</strain>
    </source>
</reference>
<dbReference type="GO" id="GO:0000049">
    <property type="term" value="F:tRNA binding"/>
    <property type="evidence" value="ECO:0007669"/>
    <property type="project" value="UniProtKB-KW"/>
</dbReference>
<keyword evidence="1" id="KW-0820">tRNA-binding</keyword>
<keyword evidence="9" id="KW-1185">Reference proteome</keyword>
<dbReference type="PANTHER" id="PTHR42907:SF1">
    <property type="entry name" value="FMN-LINKED OXIDOREDUCTASES SUPERFAMILY PROTEIN"/>
    <property type="match status" value="1"/>
</dbReference>
<evidence type="ECO:0000256" key="5">
    <source>
        <dbReference type="ARBA" id="ARBA00022857"/>
    </source>
</evidence>
<keyword evidence="4" id="KW-0862">Zinc</keyword>
<keyword evidence="5" id="KW-0521">NADP</keyword>
<dbReference type="PaxDb" id="4081-Solyc01g087380.2.1"/>
<accession>A0A3Q7F2S8</accession>
<reference evidence="8" key="2">
    <citation type="submission" date="2019-01" db="UniProtKB">
        <authorList>
            <consortium name="EnsemblPlants"/>
        </authorList>
    </citation>
    <scope>IDENTIFICATION</scope>
    <source>
        <strain evidence="8">cv. Heinz 1706</strain>
    </source>
</reference>
<proteinExistence type="predicted"/>
<evidence type="ECO:0000313" key="8">
    <source>
        <dbReference type="EnsemblPlants" id="Solyc01g087385.1.1"/>
    </source>
</evidence>
<dbReference type="InParanoid" id="A0A3Q7F2S8"/>
<keyword evidence="2" id="KW-0479">Metal-binding</keyword>
<evidence type="ECO:0000256" key="6">
    <source>
        <dbReference type="ARBA" id="ARBA00022884"/>
    </source>
</evidence>
<evidence type="ECO:0000256" key="1">
    <source>
        <dbReference type="ARBA" id="ARBA00022555"/>
    </source>
</evidence>
<dbReference type="GO" id="GO:0006357">
    <property type="term" value="P:regulation of transcription by RNA polymerase II"/>
    <property type="evidence" value="ECO:0000318"/>
    <property type="project" value="GO_Central"/>
</dbReference>
<protein>
    <recommendedName>
        <fullName evidence="7">PHD-type domain-containing protein</fullName>
    </recommendedName>
</protein>
<dbReference type="PANTHER" id="PTHR42907">
    <property type="entry name" value="FMN-LINKED OXIDOREDUCTASES SUPERFAMILY PROTEIN"/>
    <property type="match status" value="1"/>
</dbReference>
<feature type="domain" description="PHD-type" evidence="7">
    <location>
        <begin position="112"/>
        <end position="144"/>
    </location>
</feature>
<dbReference type="Gramene" id="Solyc01g087385.1.1">
    <property type="protein sequence ID" value="Solyc01g087385.1.1"/>
    <property type="gene ID" value="Solyc01g087385.1"/>
</dbReference>
<dbReference type="Pfam" id="PF00628">
    <property type="entry name" value="PHD"/>
    <property type="match status" value="1"/>
</dbReference>
<keyword evidence="3" id="KW-0863">Zinc-finger</keyword>
<evidence type="ECO:0000313" key="9">
    <source>
        <dbReference type="Proteomes" id="UP000004994"/>
    </source>
</evidence>